<evidence type="ECO:0000256" key="1">
    <source>
        <dbReference type="SAM" id="MobiDB-lite"/>
    </source>
</evidence>
<protein>
    <submittedName>
        <fullName evidence="3">Nitrile hydratase accessory protein</fullName>
    </submittedName>
</protein>
<reference evidence="3" key="1">
    <citation type="submission" date="2023-09" db="EMBL/GenBank/DDBJ databases">
        <title>First report of Pseudomonas coleopterorum DJ13 causing leaf spot on Rhododendron pulchrum Sweet in China.</title>
        <authorList>
            <person name="Zhang Y."/>
        </authorList>
    </citation>
    <scope>NUCLEOTIDE SEQUENCE</scope>
    <source>
        <strain evidence="3">DJ13</strain>
    </source>
</reference>
<proteinExistence type="predicted"/>
<dbReference type="RefSeq" id="WP_310792604.1">
    <property type="nucleotide sequence ID" value="NZ_CP134081.1"/>
</dbReference>
<dbReference type="SUPFAM" id="SSF50090">
    <property type="entry name" value="Electron transport accessory proteins"/>
    <property type="match status" value="1"/>
</dbReference>
<dbReference type="NCBIfam" id="TIGR03889">
    <property type="entry name" value="nitrile_acc"/>
    <property type="match status" value="1"/>
</dbReference>
<dbReference type="InterPro" id="IPR008990">
    <property type="entry name" value="Elect_transpt_acc-like_dom_sf"/>
</dbReference>
<accession>A0AAJ6MUT6</accession>
<evidence type="ECO:0000313" key="3">
    <source>
        <dbReference type="EMBL" id="WNC11008.1"/>
    </source>
</evidence>
<feature type="domain" description="Nitrile hydratase beta subunit-like N-terminal" evidence="2">
    <location>
        <begin position="17"/>
        <end position="102"/>
    </location>
</feature>
<sequence>MNTTPHSDYATLGLPLDTEGPVFEHPWQAQAFSLVVHLHQAGHFSWAQWVQVFSDQIKATPAQPGESVNDAYFRQWSAAMETLVETLGLCGRDTISQRADEWCRAYLNTPHGEPVNLLNASCPPAHAHPHSRRTGPVTVSPAG</sequence>
<dbReference type="InterPro" id="IPR023808">
    <property type="entry name" value="Nitrile_Hydratase_acc_put"/>
</dbReference>
<evidence type="ECO:0000259" key="2">
    <source>
        <dbReference type="Pfam" id="PF21006"/>
    </source>
</evidence>
<dbReference type="Gene3D" id="1.10.472.20">
    <property type="entry name" value="Nitrile hydratase, beta subunit"/>
    <property type="match status" value="1"/>
</dbReference>
<dbReference type="InterPro" id="IPR042262">
    <property type="entry name" value="CN_hydtase_beta_C"/>
</dbReference>
<dbReference type="Pfam" id="PF21006">
    <property type="entry name" value="NHase_beta_N"/>
    <property type="match status" value="1"/>
</dbReference>
<feature type="region of interest" description="Disordered" evidence="1">
    <location>
        <begin position="124"/>
        <end position="143"/>
    </location>
</feature>
<name>A0AAJ6MUT6_9PSED</name>
<dbReference type="Proteomes" id="UP001258207">
    <property type="component" value="Chromosome"/>
</dbReference>
<organism evidence="3 4">
    <name type="scientific">Pseudomonas coleopterorum</name>
    <dbReference type="NCBI Taxonomy" id="1605838"/>
    <lineage>
        <taxon>Bacteria</taxon>
        <taxon>Pseudomonadati</taxon>
        <taxon>Pseudomonadota</taxon>
        <taxon>Gammaproteobacteria</taxon>
        <taxon>Pseudomonadales</taxon>
        <taxon>Pseudomonadaceae</taxon>
        <taxon>Pseudomonas</taxon>
    </lineage>
</organism>
<dbReference type="AlphaFoldDB" id="A0AAJ6MUT6"/>
<evidence type="ECO:0000313" key="4">
    <source>
        <dbReference type="Proteomes" id="UP001258207"/>
    </source>
</evidence>
<dbReference type="EMBL" id="CP134081">
    <property type="protein sequence ID" value="WNC11008.1"/>
    <property type="molecule type" value="Genomic_DNA"/>
</dbReference>
<dbReference type="InterPro" id="IPR049054">
    <property type="entry name" value="CN_hydtase_beta-like_N"/>
</dbReference>
<gene>
    <name evidence="3" type="ORF">RI108_06205</name>
</gene>